<comment type="caution">
    <text evidence="1">The sequence shown here is derived from an EMBL/GenBank/DDBJ whole genome shotgun (WGS) entry which is preliminary data.</text>
</comment>
<gene>
    <name evidence="1" type="ORF">ALP33_200037</name>
</gene>
<reference evidence="1 2" key="1">
    <citation type="submission" date="2018-08" db="EMBL/GenBank/DDBJ databases">
        <title>Recombination of ecologically and evolutionarily significant loci maintains genetic cohesion in the Pseudomonas syringae species complex.</title>
        <authorList>
            <person name="Dillon M."/>
            <person name="Thakur S."/>
            <person name="Almeida R.N.D."/>
            <person name="Weir B.S."/>
            <person name="Guttman D.S."/>
        </authorList>
    </citation>
    <scope>NUCLEOTIDE SEQUENCE [LARGE SCALE GENOMIC DNA]</scope>
    <source>
        <strain evidence="1 2">ICMP 3402</strain>
    </source>
</reference>
<proteinExistence type="predicted"/>
<evidence type="ECO:0000313" key="2">
    <source>
        <dbReference type="Proteomes" id="UP000271817"/>
    </source>
</evidence>
<organism evidence="1 2">
    <name type="scientific">Pseudomonas amygdali pv. lachrymans</name>
    <name type="common">Pseudomonas syringae pv. lachrymans</name>
    <dbReference type="NCBI Taxonomy" id="53707"/>
    <lineage>
        <taxon>Bacteria</taxon>
        <taxon>Pseudomonadati</taxon>
        <taxon>Pseudomonadota</taxon>
        <taxon>Gammaproteobacteria</taxon>
        <taxon>Pseudomonadales</taxon>
        <taxon>Pseudomonadaceae</taxon>
        <taxon>Pseudomonas</taxon>
        <taxon>Pseudomonas amygdali</taxon>
    </lineage>
</organism>
<dbReference type="AlphaFoldDB" id="A0AB37QZT6"/>
<protein>
    <submittedName>
        <fullName evidence="1">Uncharacterized protein</fullName>
    </submittedName>
</protein>
<dbReference type="EMBL" id="RBTW01000293">
    <property type="protein sequence ID" value="RMU15630.1"/>
    <property type="molecule type" value="Genomic_DNA"/>
</dbReference>
<name>A0AB37QZT6_PSEAV</name>
<accession>A0AB37QZT6</accession>
<evidence type="ECO:0000313" key="1">
    <source>
        <dbReference type="EMBL" id="RMU15630.1"/>
    </source>
</evidence>
<sequence length="88" mass="10084">MRIVLRVIIVTDDHSQPMWTWLQLEKCATCERKVSEDPWALIARIASSTSPDPLSWLGSVIKRHAFAHKRSPFFHRRAPAAKSGYLGR</sequence>
<dbReference type="Proteomes" id="UP000271817">
    <property type="component" value="Unassembled WGS sequence"/>
</dbReference>